<evidence type="ECO:0000256" key="3">
    <source>
        <dbReference type="ARBA" id="ARBA00022777"/>
    </source>
</evidence>
<dbReference type="InterPro" id="IPR043129">
    <property type="entry name" value="ATPase_NBD"/>
</dbReference>
<dbReference type="Pfam" id="PF02782">
    <property type="entry name" value="FGGY_C"/>
    <property type="match status" value="1"/>
</dbReference>
<keyword evidence="2" id="KW-0808">Transferase</keyword>
<proteinExistence type="inferred from homology"/>
<dbReference type="PANTHER" id="PTHR43095">
    <property type="entry name" value="SUGAR KINASE"/>
    <property type="match status" value="1"/>
</dbReference>
<protein>
    <recommendedName>
        <fullName evidence="8">Glycerol kinase</fullName>
    </recommendedName>
</protein>
<comment type="similarity">
    <text evidence="1">Belongs to the FGGY kinase family.</text>
</comment>
<evidence type="ECO:0000259" key="5">
    <source>
        <dbReference type="Pfam" id="PF02782"/>
    </source>
</evidence>
<feature type="domain" description="Carbohydrate kinase FGGY N-terminal" evidence="4">
    <location>
        <begin position="4"/>
        <end position="233"/>
    </location>
</feature>
<evidence type="ECO:0000313" key="7">
    <source>
        <dbReference type="Proteomes" id="UP001198151"/>
    </source>
</evidence>
<dbReference type="InterPro" id="IPR050406">
    <property type="entry name" value="FGGY_Carb_Kinase"/>
</dbReference>
<sequence length="438" mass="47950">MKFLGIDIGTTTISFSLISDREERPINTCTIPNDSFLPSDHAWEKTQDPERIFNRLKETLDKMLQEYEDISAIGLTGQMHGILYTDKRGRHVSPLYTWQDGRGNLPLGEGGSVCGLLWKKYGVRVYSGYGLATHLYMDKTGNLPSDAVKICTIMDYAGMRLAGREQPLVHAGNAAGFGLFDVRKRAFMREITEAEASAPDVLPEVTAGLRPLGEYRGIPVCTAIGDNQASFLGAVGNREGAVLLNMGTGGQISVRSDVCLDENGIETRPLTEDSYLLTGSSLCGGRAYAMLERFFREYADAAGMQITDHYRVMEMLAKDTADTGGLTVDTSFAGTREMPGRRGVISGISTENFRPSFLVRGVMEGMIRELYEMYNVMQTAAGLKGDKIILSGNGFRRNETLRKIASGMFSMPAQPALCEEEAACGAAFAARDMARRIL</sequence>
<dbReference type="PANTHER" id="PTHR43095:SF5">
    <property type="entry name" value="XYLULOSE KINASE"/>
    <property type="match status" value="1"/>
</dbReference>
<evidence type="ECO:0000256" key="2">
    <source>
        <dbReference type="ARBA" id="ARBA00022679"/>
    </source>
</evidence>
<dbReference type="SUPFAM" id="SSF53067">
    <property type="entry name" value="Actin-like ATPase domain"/>
    <property type="match status" value="2"/>
</dbReference>
<dbReference type="RefSeq" id="WP_227707548.1">
    <property type="nucleotide sequence ID" value="NZ_JAJEQX010000012.1"/>
</dbReference>
<dbReference type="InterPro" id="IPR000577">
    <property type="entry name" value="Carb_kinase_FGGY"/>
</dbReference>
<evidence type="ECO:0000259" key="4">
    <source>
        <dbReference type="Pfam" id="PF00370"/>
    </source>
</evidence>
<comment type="caution">
    <text evidence="6">The sequence shown here is derived from an EMBL/GenBank/DDBJ whole genome shotgun (WGS) entry which is preliminary data.</text>
</comment>
<dbReference type="Proteomes" id="UP001198151">
    <property type="component" value="Unassembled WGS sequence"/>
</dbReference>
<accession>A0ABS8FWJ3</accession>
<name>A0ABS8FWJ3_9FIRM</name>
<dbReference type="Pfam" id="PF00370">
    <property type="entry name" value="FGGY_N"/>
    <property type="match status" value="1"/>
</dbReference>
<dbReference type="InterPro" id="IPR018484">
    <property type="entry name" value="FGGY_N"/>
</dbReference>
<evidence type="ECO:0000313" key="6">
    <source>
        <dbReference type="EMBL" id="MCC2254412.1"/>
    </source>
</evidence>
<gene>
    <name evidence="6" type="ORF">LKD70_08235</name>
</gene>
<feature type="domain" description="Carbohydrate kinase FGGY C-terminal" evidence="5">
    <location>
        <begin position="245"/>
        <end position="430"/>
    </location>
</feature>
<organism evidence="6 7">
    <name type="scientific">Ruminococcus turbiniformis</name>
    <dbReference type="NCBI Taxonomy" id="2881258"/>
    <lineage>
        <taxon>Bacteria</taxon>
        <taxon>Bacillati</taxon>
        <taxon>Bacillota</taxon>
        <taxon>Clostridia</taxon>
        <taxon>Eubacteriales</taxon>
        <taxon>Oscillospiraceae</taxon>
        <taxon>Ruminococcus</taxon>
    </lineage>
</organism>
<evidence type="ECO:0008006" key="8">
    <source>
        <dbReference type="Google" id="ProtNLM"/>
    </source>
</evidence>
<dbReference type="CDD" id="cd07777">
    <property type="entry name" value="ASKHA_NBD_FGGY_SHK"/>
    <property type="match status" value="1"/>
</dbReference>
<keyword evidence="3" id="KW-0418">Kinase</keyword>
<keyword evidence="7" id="KW-1185">Reference proteome</keyword>
<dbReference type="InterPro" id="IPR018485">
    <property type="entry name" value="FGGY_C"/>
</dbReference>
<reference evidence="6 7" key="1">
    <citation type="submission" date="2021-10" db="EMBL/GenBank/DDBJ databases">
        <title>Anaerobic single-cell dispensing facilitates the cultivation of human gut bacteria.</title>
        <authorList>
            <person name="Afrizal A."/>
        </authorList>
    </citation>
    <scope>NUCLEOTIDE SEQUENCE [LARGE SCALE GENOMIC DNA]</scope>
    <source>
        <strain evidence="6 7">CLA-AA-H200</strain>
    </source>
</reference>
<dbReference type="EMBL" id="JAJEQX010000012">
    <property type="protein sequence ID" value="MCC2254412.1"/>
    <property type="molecule type" value="Genomic_DNA"/>
</dbReference>
<dbReference type="PIRSF" id="PIRSF000538">
    <property type="entry name" value="GlpK"/>
    <property type="match status" value="1"/>
</dbReference>
<evidence type="ECO:0000256" key="1">
    <source>
        <dbReference type="ARBA" id="ARBA00009156"/>
    </source>
</evidence>
<dbReference type="Gene3D" id="3.30.420.40">
    <property type="match status" value="2"/>
</dbReference>